<keyword evidence="20" id="KW-1185">Reference proteome</keyword>
<dbReference type="Pfam" id="PF01858">
    <property type="entry name" value="RB_A"/>
    <property type="match status" value="1"/>
</dbReference>
<keyword evidence="7" id="KW-0804">Transcription</keyword>
<evidence type="ECO:0000256" key="3">
    <source>
        <dbReference type="ARBA" id="ARBA00022491"/>
    </source>
</evidence>
<evidence type="ECO:0000259" key="15">
    <source>
        <dbReference type="SMART" id="SM00385"/>
    </source>
</evidence>
<keyword evidence="3" id="KW-0678">Repressor</keyword>
<dbReference type="Gene3D" id="1.10.472.10">
    <property type="entry name" value="Cyclin-like"/>
    <property type="match status" value="3"/>
</dbReference>
<dbReference type="GO" id="GO:0000785">
    <property type="term" value="C:chromatin"/>
    <property type="evidence" value="ECO:0007669"/>
    <property type="project" value="TreeGrafter"/>
</dbReference>
<dbReference type="GO" id="GO:0030154">
    <property type="term" value="P:cell differentiation"/>
    <property type="evidence" value="ECO:0007669"/>
    <property type="project" value="TreeGrafter"/>
</dbReference>
<dbReference type="GO" id="GO:2000134">
    <property type="term" value="P:negative regulation of G1/S transition of mitotic cell cycle"/>
    <property type="evidence" value="ECO:0007669"/>
    <property type="project" value="TreeGrafter"/>
</dbReference>
<dbReference type="FunFam" id="1.10.472.140:FF:000001">
    <property type="entry name" value="Retinoblastoma-like 2, isoform CRA_a"/>
    <property type="match status" value="1"/>
</dbReference>
<dbReference type="InterPro" id="IPR013763">
    <property type="entry name" value="Cyclin-like_dom"/>
</dbReference>
<evidence type="ECO:0000256" key="8">
    <source>
        <dbReference type="ARBA" id="ARBA00023242"/>
    </source>
</evidence>
<keyword evidence="4" id="KW-0597">Phosphoprotein</keyword>
<evidence type="ECO:0000259" key="18">
    <source>
        <dbReference type="SMART" id="SM01369"/>
    </source>
</evidence>
<feature type="domain" description="Retinoblastoma-associated protein C-terminal" evidence="18">
    <location>
        <begin position="925"/>
        <end position="1041"/>
    </location>
</feature>
<reference evidence="19" key="2">
    <citation type="submission" date="2025-09" db="UniProtKB">
        <authorList>
            <consortium name="Ensembl"/>
        </authorList>
    </citation>
    <scope>IDENTIFICATION</scope>
</reference>
<dbReference type="SMART" id="SM01367">
    <property type="entry name" value="DUF3452"/>
    <property type="match status" value="1"/>
</dbReference>
<dbReference type="SUPFAM" id="SSF47954">
    <property type="entry name" value="Cyclin-like"/>
    <property type="match status" value="2"/>
</dbReference>
<evidence type="ECO:0000256" key="9">
    <source>
        <dbReference type="ARBA" id="ARBA00023306"/>
    </source>
</evidence>
<keyword evidence="5" id="KW-0156">Chromatin regulator</keyword>
<evidence type="ECO:0000256" key="11">
    <source>
        <dbReference type="ARBA" id="ARBA00065472"/>
    </source>
</evidence>
<evidence type="ECO:0000259" key="16">
    <source>
        <dbReference type="SMART" id="SM01367"/>
    </source>
</evidence>
<evidence type="ECO:0000256" key="6">
    <source>
        <dbReference type="ARBA" id="ARBA00023015"/>
    </source>
</evidence>
<dbReference type="FunFam" id="1.10.472.10:FF:000035">
    <property type="entry name" value="RB transcriptional corepressor-like 1"/>
    <property type="match status" value="1"/>
</dbReference>
<dbReference type="GO" id="GO:0005654">
    <property type="term" value="C:nucleoplasm"/>
    <property type="evidence" value="ECO:0007669"/>
    <property type="project" value="UniProtKB-ARBA"/>
</dbReference>
<dbReference type="InterPro" id="IPR036915">
    <property type="entry name" value="Cyclin-like_sf"/>
</dbReference>
<dbReference type="CDD" id="cd20605">
    <property type="entry name" value="CYCLIN_RBL1"/>
    <property type="match status" value="1"/>
</dbReference>
<feature type="domain" description="Retinoblastoma-associated protein N-terminal" evidence="16">
    <location>
        <begin position="70"/>
        <end position="212"/>
    </location>
</feature>
<dbReference type="GO" id="GO:0006325">
    <property type="term" value="P:chromatin organization"/>
    <property type="evidence" value="ECO:0007669"/>
    <property type="project" value="UniProtKB-KW"/>
</dbReference>
<evidence type="ECO:0000313" key="20">
    <source>
        <dbReference type="Proteomes" id="UP000694562"/>
    </source>
</evidence>
<dbReference type="GO" id="GO:0006357">
    <property type="term" value="P:regulation of transcription by RNA polymerase II"/>
    <property type="evidence" value="ECO:0007669"/>
    <property type="project" value="InterPro"/>
</dbReference>
<dbReference type="OrthoDB" id="844594at2759"/>
<feature type="domain" description="Retinoblastoma-associated protein A-box" evidence="17">
    <location>
        <begin position="377"/>
        <end position="570"/>
    </location>
</feature>
<dbReference type="SMART" id="SM01368">
    <property type="entry name" value="RB_A"/>
    <property type="match status" value="1"/>
</dbReference>
<dbReference type="InterPro" id="IPR002720">
    <property type="entry name" value="RB_A"/>
</dbReference>
<reference evidence="19" key="1">
    <citation type="submission" date="2025-08" db="UniProtKB">
        <authorList>
            <consortium name="Ensembl"/>
        </authorList>
    </citation>
    <scope>IDENTIFICATION</scope>
</reference>
<dbReference type="InterPro" id="IPR028309">
    <property type="entry name" value="RB_fam"/>
</dbReference>
<dbReference type="PANTHER" id="PTHR13742:SF20">
    <property type="entry name" value="RETINOBLASTOMA-LIKE PROTEIN 1"/>
    <property type="match status" value="1"/>
</dbReference>
<dbReference type="GO" id="GO:0000977">
    <property type="term" value="F:RNA polymerase II transcription regulatory region sequence-specific DNA binding"/>
    <property type="evidence" value="ECO:0007669"/>
    <property type="project" value="TreeGrafter"/>
</dbReference>
<evidence type="ECO:0000256" key="14">
    <source>
        <dbReference type="ARBA" id="ARBA00083153"/>
    </source>
</evidence>
<feature type="domain" description="Cyclin-like" evidence="15">
    <location>
        <begin position="781"/>
        <end position="912"/>
    </location>
</feature>
<dbReference type="SMART" id="SM00385">
    <property type="entry name" value="CYCLIN"/>
    <property type="match status" value="1"/>
</dbReference>
<keyword evidence="9" id="KW-0131">Cell cycle</keyword>
<dbReference type="InterPro" id="IPR002719">
    <property type="entry name" value="RB_B"/>
</dbReference>
<dbReference type="Pfam" id="PF01857">
    <property type="entry name" value="RB_B"/>
    <property type="match status" value="1"/>
</dbReference>
<evidence type="ECO:0000256" key="2">
    <source>
        <dbReference type="ARBA" id="ARBA00009475"/>
    </source>
</evidence>
<protein>
    <recommendedName>
        <fullName evidence="12">Retinoblastoma-like protein 1</fullName>
    </recommendedName>
    <alternativeName>
        <fullName evidence="14">107 kDa retinoblastoma-associated protein</fullName>
    </alternativeName>
    <alternativeName>
        <fullName evidence="13">pRb1</fullName>
    </alternativeName>
</protein>
<evidence type="ECO:0000313" key="19">
    <source>
        <dbReference type="Ensembl" id="ENSFTIP00000020331.1"/>
    </source>
</evidence>
<keyword evidence="6" id="KW-0805">Transcription regulation</keyword>
<dbReference type="Pfam" id="PF11934">
    <property type="entry name" value="DUF3452"/>
    <property type="match status" value="1"/>
</dbReference>
<sequence>LPPAAQLAPGPADVRAPGAAIERLCQDLNLDAASAAEALREFTALRGTYSLEGEALHWLACALYVACRKSLVPTVGSGLMEGNGVSLTRILRSARLSLIQFFSKMKKWMDMSNLPQEFRERVERLERNFEVSTVIFKKFEPIFLDIFQNPYEETSKPQRSRKQRRVPCSVKDLFNFCWTLFVYTKGNFRMIGDDLVNSYHLLLCCLDLIFANALLCPNRRDLVNPSFKGLPAEFHTTEIKASEDPSCIIATLCELHDGLLVEAKGIKEHYFKPYISKLFDRKVHLSSFTNVKALNKEYEEYVLTVGDFDERVFLGADAEEEIGTPRKFPADVPVGKTAARAHVECHLQQHFEKKRSFAPSTPLTGRRYLREKEAVITPVASATQSVSRLQNIVSGLKNAPSEHLINIFESCARSPMESIVSRVKEIGETFCRSYTQSTDEQPGSHIDFAVNRLKLAEILYYKILETIMVQETRRLHGKDLTALLEQDVFHRSLMACCLEIVLFAYSSPRTFPWIIEVLDLRPFYFYKVIEVLIRSEEGLSRDMVKHLNSIEEQILESLAWTQDSALWNTLQASENKVPTCEEVVFPSNFEASNGGSGLGHLPMMPISPIIHPRVKEVRTDLGGSLRRDMQPLSPISVHERYSSPTAGSAKRRLFGDDSPKEMQMDKIITEGTKLTIAPASSIAAESVSPGQTVLTMTTATVPGKTGQKVTIPLHGIANELGGITLIPISTNLGQPCKMEAQAPCHPQVNQAQEAYLSSASKPKKTGSLALFYRKVYHLASVRLRDLCLKLDVSNDLRRKIWTCFEFTLVHCADLMKDRHLDQLLLCAFYIMAKVTKEERTFQDIMKSYRNQPQANSHVYRSVLLRNISAGVLLDKNANQDVEMTEGRYSKIICVSGTEERGDLIKFYNAVYVGRVKSFALKYNVTNQDHVMEAPPLSPFPNIKQQPVSPRRISQQHSVYVSPHKNSACLTPRTALLYKFNGSPSKSLKDINNMIKQGEHRSKKRAITIDSDTESPTKRLCQENDDVLLKRLQDVVSERANH</sequence>
<dbReference type="InterPro" id="IPR015030">
    <property type="entry name" value="RB_C"/>
</dbReference>
<evidence type="ECO:0000256" key="4">
    <source>
        <dbReference type="ARBA" id="ARBA00022553"/>
    </source>
</evidence>
<dbReference type="Pfam" id="PF08934">
    <property type="entry name" value="Rb_C"/>
    <property type="match status" value="1"/>
</dbReference>
<dbReference type="AlphaFoldDB" id="A0A8C4V7M5"/>
<dbReference type="Proteomes" id="UP000694562">
    <property type="component" value="Unplaced"/>
</dbReference>
<evidence type="ECO:0000259" key="17">
    <source>
        <dbReference type="SMART" id="SM01368"/>
    </source>
</evidence>
<evidence type="ECO:0000256" key="7">
    <source>
        <dbReference type="ARBA" id="ARBA00023163"/>
    </source>
</evidence>
<evidence type="ECO:0000256" key="13">
    <source>
        <dbReference type="ARBA" id="ARBA00081549"/>
    </source>
</evidence>
<dbReference type="PANTHER" id="PTHR13742">
    <property type="entry name" value="RETINOBLASTOMA-ASSOCIATED PROTEIN RB -RELATED"/>
    <property type="match status" value="1"/>
</dbReference>
<evidence type="ECO:0000256" key="5">
    <source>
        <dbReference type="ARBA" id="ARBA00022853"/>
    </source>
</evidence>
<dbReference type="GO" id="GO:0005667">
    <property type="term" value="C:transcription regulator complex"/>
    <property type="evidence" value="ECO:0007669"/>
    <property type="project" value="TreeGrafter"/>
</dbReference>
<dbReference type="FunFam" id="1.10.472.10:FF:000082">
    <property type="entry name" value="retinoblastoma-like protein 1 isoform X1"/>
    <property type="match status" value="1"/>
</dbReference>
<comment type="subunit">
    <text evidence="11">Component of the DREAM complex (also named LINC complex) at least composed of E2F4, E2F5, LIN9, LIN37, LIN52, LIN54, MYBL1, MYBL2, RBL1, RBL2, RBBP4, TFDP1 and TFDP2. The complex exists in quiescent cells where it represses cell cycle-dependent genes. It dissociates in S phase when LIN9, LIN37, LIN52 and LIN54 form a subcomplex that binds to MYBL2. Interacts with AATF. Interacts with KDM5A. Interacts with KMT5B and KMT5C. Interacts with USP4. Interacts with RBBP9.</text>
</comment>
<proteinExistence type="inferred from homology"/>
<comment type="function">
    <text evidence="10">Key regulator of entry into cell division. Directly involved in heterochromatin formation by maintaining overall chromatin structure and, in particular, that of constitutive heterochromatin by stabilizing histone methylation. Recruits and targets histone methyltransferases KMT5B and KMT5C, leading to epigenetic transcriptional repression. Controls histone H4 'Lys-20' trimethylation. Probably acts as a transcription repressor by recruiting chromatin-modifying enzymes to promoters. Potent inhibitor of E2F-mediated trans-activation. May act as a tumor suppressor.</text>
</comment>
<keyword evidence="8" id="KW-0539">Nucleus</keyword>
<dbReference type="SMART" id="SM01369">
    <property type="entry name" value="Rb_C"/>
    <property type="match status" value="1"/>
</dbReference>
<accession>A0A8C4V7M5</accession>
<dbReference type="GO" id="GO:1990841">
    <property type="term" value="F:promoter-specific chromatin binding"/>
    <property type="evidence" value="ECO:0007669"/>
    <property type="project" value="UniProtKB-ARBA"/>
</dbReference>
<dbReference type="Ensembl" id="ENSFTIT00000021174.1">
    <property type="protein sequence ID" value="ENSFTIP00000020331.1"/>
    <property type="gene ID" value="ENSFTIG00000013166.1"/>
</dbReference>
<comment type="similarity">
    <text evidence="2">Belongs to the retinoblastoma protein (RB) family.</text>
</comment>
<comment type="subcellular location">
    <subcellularLocation>
        <location evidence="1">Nucleus</location>
    </subcellularLocation>
</comment>
<evidence type="ECO:0000256" key="12">
    <source>
        <dbReference type="ARBA" id="ARBA00071617"/>
    </source>
</evidence>
<dbReference type="OMA" id="AILCELH"/>
<dbReference type="FunFam" id="1.10.472.10:FF:000059">
    <property type="entry name" value="RB transcriptional corepressor like 1"/>
    <property type="match status" value="1"/>
</dbReference>
<name>A0A8C4V7M5_FALTI</name>
<organism evidence="19 20">
    <name type="scientific">Falco tinnunculus</name>
    <name type="common">Common kestrel</name>
    <dbReference type="NCBI Taxonomy" id="100819"/>
    <lineage>
        <taxon>Eukaryota</taxon>
        <taxon>Metazoa</taxon>
        <taxon>Chordata</taxon>
        <taxon>Craniata</taxon>
        <taxon>Vertebrata</taxon>
        <taxon>Euteleostomi</taxon>
        <taxon>Archelosauria</taxon>
        <taxon>Archosauria</taxon>
        <taxon>Dinosauria</taxon>
        <taxon>Saurischia</taxon>
        <taxon>Theropoda</taxon>
        <taxon>Coelurosauria</taxon>
        <taxon>Aves</taxon>
        <taxon>Neognathae</taxon>
        <taxon>Neoaves</taxon>
        <taxon>Telluraves</taxon>
        <taxon>Australaves</taxon>
        <taxon>Falconiformes</taxon>
        <taxon>Falconidae</taxon>
        <taxon>Falco</taxon>
    </lineage>
</organism>
<dbReference type="Gene3D" id="1.10.472.140">
    <property type="match status" value="1"/>
</dbReference>
<evidence type="ECO:0000256" key="1">
    <source>
        <dbReference type="ARBA" id="ARBA00004123"/>
    </source>
</evidence>
<evidence type="ECO:0000256" key="10">
    <source>
        <dbReference type="ARBA" id="ARBA00056699"/>
    </source>
</evidence>
<dbReference type="InterPro" id="IPR024599">
    <property type="entry name" value="RB_N"/>
</dbReference>